<sequence>MSLRLLLVEDKPATREQLVKIIKQSPYAVSCANDGLDGLNCSKNHHYDLVLVDHKMPLMDGIALIKSLRQLDAYAQTPIMLMTTQDASQVQPLADKAGANLCLAKPVDAERLLGLLNDLAAATGHPQQTTA</sequence>
<keyword evidence="1 2" id="KW-0597">Phosphoprotein</keyword>
<dbReference type="GO" id="GO:0000160">
    <property type="term" value="P:phosphorelay signal transduction system"/>
    <property type="evidence" value="ECO:0007669"/>
    <property type="project" value="InterPro"/>
</dbReference>
<dbReference type="PANTHER" id="PTHR44591">
    <property type="entry name" value="STRESS RESPONSE REGULATOR PROTEIN 1"/>
    <property type="match status" value="1"/>
</dbReference>
<evidence type="ECO:0000259" key="3">
    <source>
        <dbReference type="PROSITE" id="PS50110"/>
    </source>
</evidence>
<feature type="modified residue" description="4-aspartylphosphate" evidence="2">
    <location>
        <position position="53"/>
    </location>
</feature>
<dbReference type="EMBL" id="CYHB01000001">
    <property type="protein sequence ID" value="CUA83286.1"/>
    <property type="molecule type" value="Genomic_DNA"/>
</dbReference>
<dbReference type="Gene3D" id="3.40.50.2300">
    <property type="match status" value="1"/>
</dbReference>
<dbReference type="InterPro" id="IPR001789">
    <property type="entry name" value="Sig_transdc_resp-reg_receiver"/>
</dbReference>
<organism evidence="4 5">
    <name type="scientific">Pseudidiomarina woesei</name>
    <dbReference type="NCBI Taxonomy" id="1381080"/>
    <lineage>
        <taxon>Bacteria</taxon>
        <taxon>Pseudomonadati</taxon>
        <taxon>Pseudomonadota</taxon>
        <taxon>Gammaproteobacteria</taxon>
        <taxon>Alteromonadales</taxon>
        <taxon>Idiomarinaceae</taxon>
        <taxon>Pseudidiomarina</taxon>
    </lineage>
</organism>
<dbReference type="PANTHER" id="PTHR44591:SF3">
    <property type="entry name" value="RESPONSE REGULATORY DOMAIN-CONTAINING PROTEIN"/>
    <property type="match status" value="1"/>
</dbReference>
<dbReference type="RefSeq" id="WP_055438205.1">
    <property type="nucleotide sequence ID" value="NZ_CYHB01000001.1"/>
</dbReference>
<accession>A0A0K6GX21</accession>
<proteinExistence type="predicted"/>
<evidence type="ECO:0000256" key="1">
    <source>
        <dbReference type="ARBA" id="ARBA00022553"/>
    </source>
</evidence>
<dbReference type="SMART" id="SM00448">
    <property type="entry name" value="REC"/>
    <property type="match status" value="1"/>
</dbReference>
<dbReference type="InterPro" id="IPR050595">
    <property type="entry name" value="Bact_response_regulator"/>
</dbReference>
<protein>
    <submittedName>
        <fullName evidence="4">Response regulator receiver domain</fullName>
    </submittedName>
</protein>
<dbReference type="Proteomes" id="UP000182598">
    <property type="component" value="Unassembled WGS sequence"/>
</dbReference>
<dbReference type="AlphaFoldDB" id="A0A0K6GX21"/>
<dbReference type="PROSITE" id="PS50110">
    <property type="entry name" value="RESPONSE_REGULATORY"/>
    <property type="match status" value="1"/>
</dbReference>
<evidence type="ECO:0000256" key="2">
    <source>
        <dbReference type="PROSITE-ProRule" id="PRU00169"/>
    </source>
</evidence>
<evidence type="ECO:0000313" key="4">
    <source>
        <dbReference type="EMBL" id="CUA83286.1"/>
    </source>
</evidence>
<gene>
    <name evidence="4" type="ORF">Ga0061064_0520</name>
</gene>
<dbReference type="SUPFAM" id="SSF52172">
    <property type="entry name" value="CheY-like"/>
    <property type="match status" value="1"/>
</dbReference>
<keyword evidence="5" id="KW-1185">Reference proteome</keyword>
<dbReference type="InterPro" id="IPR011006">
    <property type="entry name" value="CheY-like_superfamily"/>
</dbReference>
<evidence type="ECO:0000313" key="5">
    <source>
        <dbReference type="Proteomes" id="UP000182598"/>
    </source>
</evidence>
<dbReference type="Pfam" id="PF00072">
    <property type="entry name" value="Response_reg"/>
    <property type="match status" value="1"/>
</dbReference>
<reference evidence="5" key="1">
    <citation type="submission" date="2015-08" db="EMBL/GenBank/DDBJ databases">
        <authorList>
            <person name="Varghese N."/>
        </authorList>
    </citation>
    <scope>NUCLEOTIDE SEQUENCE [LARGE SCALE GENOMIC DNA]</scope>
    <source>
        <strain evidence="5">DSM 27808</strain>
    </source>
</reference>
<name>A0A0K6GX21_9GAMM</name>
<feature type="domain" description="Response regulatory" evidence="3">
    <location>
        <begin position="4"/>
        <end position="120"/>
    </location>
</feature>
<dbReference type="OrthoDB" id="9800897at2"/>